<dbReference type="SUPFAM" id="SSF48264">
    <property type="entry name" value="Cytochrome P450"/>
    <property type="match status" value="1"/>
</dbReference>
<dbReference type="GO" id="GO:0016705">
    <property type="term" value="F:oxidoreductase activity, acting on paired donors, with incorporation or reduction of molecular oxygen"/>
    <property type="evidence" value="ECO:0007669"/>
    <property type="project" value="InterPro"/>
</dbReference>
<accession>A0A2H3CP44</accession>
<gene>
    <name evidence="1" type="ORF">ARMGADRAFT_1146895</name>
</gene>
<dbReference type="GO" id="GO:0020037">
    <property type="term" value="F:heme binding"/>
    <property type="evidence" value="ECO:0007669"/>
    <property type="project" value="InterPro"/>
</dbReference>
<sequence length="81" mass="9229">MDNFVDNEDDLKDAHEVIYHHLLHPSSEKHARPSKNSLLDEMILLIEAGSDTIGNACHTRMFYALNDPYVYGKLTAELQDT</sequence>
<evidence type="ECO:0000313" key="1">
    <source>
        <dbReference type="EMBL" id="PBK81002.1"/>
    </source>
</evidence>
<organism evidence="1 2">
    <name type="scientific">Armillaria gallica</name>
    <name type="common">Bulbous honey fungus</name>
    <name type="synonym">Armillaria bulbosa</name>
    <dbReference type="NCBI Taxonomy" id="47427"/>
    <lineage>
        <taxon>Eukaryota</taxon>
        <taxon>Fungi</taxon>
        <taxon>Dikarya</taxon>
        <taxon>Basidiomycota</taxon>
        <taxon>Agaricomycotina</taxon>
        <taxon>Agaricomycetes</taxon>
        <taxon>Agaricomycetidae</taxon>
        <taxon>Agaricales</taxon>
        <taxon>Marasmiineae</taxon>
        <taxon>Physalacriaceae</taxon>
        <taxon>Armillaria</taxon>
    </lineage>
</organism>
<keyword evidence="2" id="KW-1185">Reference proteome</keyword>
<protein>
    <recommendedName>
        <fullName evidence="3">Cytochrome P450</fullName>
    </recommendedName>
</protein>
<dbReference type="EMBL" id="KZ293737">
    <property type="protein sequence ID" value="PBK81002.1"/>
    <property type="molecule type" value="Genomic_DNA"/>
</dbReference>
<dbReference type="InterPro" id="IPR036396">
    <property type="entry name" value="Cyt_P450_sf"/>
</dbReference>
<dbReference type="Gene3D" id="1.10.630.10">
    <property type="entry name" value="Cytochrome P450"/>
    <property type="match status" value="1"/>
</dbReference>
<dbReference type="GO" id="GO:0005506">
    <property type="term" value="F:iron ion binding"/>
    <property type="evidence" value="ECO:0007669"/>
    <property type="project" value="InterPro"/>
</dbReference>
<dbReference type="OrthoDB" id="1470350at2759"/>
<dbReference type="STRING" id="47427.A0A2H3CP44"/>
<evidence type="ECO:0008006" key="3">
    <source>
        <dbReference type="Google" id="ProtNLM"/>
    </source>
</evidence>
<reference evidence="2" key="1">
    <citation type="journal article" date="2017" name="Nat. Ecol. Evol.">
        <title>Genome expansion and lineage-specific genetic innovations in the forest pathogenic fungi Armillaria.</title>
        <authorList>
            <person name="Sipos G."/>
            <person name="Prasanna A.N."/>
            <person name="Walter M.C."/>
            <person name="O'Connor E."/>
            <person name="Balint B."/>
            <person name="Krizsan K."/>
            <person name="Kiss B."/>
            <person name="Hess J."/>
            <person name="Varga T."/>
            <person name="Slot J."/>
            <person name="Riley R."/>
            <person name="Boka B."/>
            <person name="Rigling D."/>
            <person name="Barry K."/>
            <person name="Lee J."/>
            <person name="Mihaltcheva S."/>
            <person name="LaButti K."/>
            <person name="Lipzen A."/>
            <person name="Waldron R."/>
            <person name="Moloney N.M."/>
            <person name="Sperisen C."/>
            <person name="Kredics L."/>
            <person name="Vagvoelgyi C."/>
            <person name="Patrignani A."/>
            <person name="Fitzpatrick D."/>
            <person name="Nagy I."/>
            <person name="Doyle S."/>
            <person name="Anderson J.B."/>
            <person name="Grigoriev I.V."/>
            <person name="Gueldener U."/>
            <person name="Muensterkoetter M."/>
            <person name="Nagy L.G."/>
        </authorList>
    </citation>
    <scope>NUCLEOTIDE SEQUENCE [LARGE SCALE GENOMIC DNA]</scope>
    <source>
        <strain evidence="2">Ar21-2</strain>
    </source>
</reference>
<dbReference type="Proteomes" id="UP000217790">
    <property type="component" value="Unassembled WGS sequence"/>
</dbReference>
<evidence type="ECO:0000313" key="2">
    <source>
        <dbReference type="Proteomes" id="UP000217790"/>
    </source>
</evidence>
<proteinExistence type="predicted"/>
<dbReference type="InParanoid" id="A0A2H3CP44"/>
<dbReference type="AlphaFoldDB" id="A0A2H3CP44"/>
<dbReference type="GO" id="GO:0004497">
    <property type="term" value="F:monooxygenase activity"/>
    <property type="evidence" value="ECO:0007669"/>
    <property type="project" value="InterPro"/>
</dbReference>
<name>A0A2H3CP44_ARMGA</name>